<dbReference type="AlphaFoldDB" id="A0A7G2C3Z8"/>
<proteinExistence type="predicted"/>
<evidence type="ECO:0000313" key="2">
    <source>
        <dbReference type="Proteomes" id="UP000515908"/>
    </source>
</evidence>
<name>A0A7G2C3Z8_9TRYP</name>
<sequence>MEADELLRQIHALLTSAGLVHLPRKSWHHGGARFTGPVYKSIFSATSGCSLDFAGMPPRQFADTLVALQMLIQGLQLEKCSSSMTVDMVGARNLLLSFGLEMYMHPESITESYLPPLEAMVFSTTTTDETVIFLLDHSEDHPRLSWEVLRTSFLFPKATPIIVCRPHVLDETSIVGEVETVEHGVCFSVPCEPAAVEAFHQFKTNKSVRRVYGTVRNGLCTAVSDSYPVLF</sequence>
<protein>
    <submittedName>
        <fullName evidence="1">Uncharacterized protein</fullName>
    </submittedName>
</protein>
<dbReference type="VEuPathDB" id="TriTrypDB:ADEAN_000088800"/>
<gene>
    <name evidence="1" type="ORF">ADEAN_000088800</name>
</gene>
<evidence type="ECO:0000313" key="1">
    <source>
        <dbReference type="EMBL" id="CAD2213447.1"/>
    </source>
</evidence>
<reference evidence="1 2" key="1">
    <citation type="submission" date="2020-08" db="EMBL/GenBank/DDBJ databases">
        <authorList>
            <person name="Newling K."/>
            <person name="Davey J."/>
            <person name="Forrester S."/>
        </authorList>
    </citation>
    <scope>NUCLEOTIDE SEQUENCE [LARGE SCALE GENOMIC DNA]</scope>
    <source>
        <strain evidence="2">Crithidia deanei Carvalho (ATCC PRA-265)</strain>
    </source>
</reference>
<accession>A0A7G2C3Z8</accession>
<keyword evidence="2" id="KW-1185">Reference proteome</keyword>
<dbReference type="EMBL" id="LR877145">
    <property type="protein sequence ID" value="CAD2213447.1"/>
    <property type="molecule type" value="Genomic_DNA"/>
</dbReference>
<dbReference type="Proteomes" id="UP000515908">
    <property type="component" value="Chromosome 01"/>
</dbReference>
<organism evidence="1 2">
    <name type="scientific">Angomonas deanei</name>
    <dbReference type="NCBI Taxonomy" id="59799"/>
    <lineage>
        <taxon>Eukaryota</taxon>
        <taxon>Discoba</taxon>
        <taxon>Euglenozoa</taxon>
        <taxon>Kinetoplastea</taxon>
        <taxon>Metakinetoplastina</taxon>
        <taxon>Trypanosomatida</taxon>
        <taxon>Trypanosomatidae</taxon>
        <taxon>Strigomonadinae</taxon>
        <taxon>Angomonas</taxon>
    </lineage>
</organism>